<dbReference type="GO" id="GO:0016987">
    <property type="term" value="F:sigma factor activity"/>
    <property type="evidence" value="ECO:0007669"/>
    <property type="project" value="UniProtKB-KW"/>
</dbReference>
<dbReference type="InterPro" id="IPR000838">
    <property type="entry name" value="RNA_pol_sigma70_ECF_CS"/>
</dbReference>
<dbReference type="PATRIC" id="fig|1409788.3.peg.3152"/>
<keyword evidence="4 6" id="KW-0238">DNA-binding</keyword>
<dbReference type="InterPro" id="IPR036388">
    <property type="entry name" value="WH-like_DNA-bd_sf"/>
</dbReference>
<evidence type="ECO:0000256" key="4">
    <source>
        <dbReference type="ARBA" id="ARBA00023125"/>
    </source>
</evidence>
<dbReference type="SUPFAM" id="SSF88659">
    <property type="entry name" value="Sigma3 and sigma4 domains of RNA polymerase sigma factors"/>
    <property type="match status" value="1"/>
</dbReference>
<comment type="caution">
    <text evidence="9">The sequence shown here is derived from an EMBL/GenBank/DDBJ whole genome shotgun (WGS) entry which is preliminary data.</text>
</comment>
<keyword evidence="10" id="KW-1185">Reference proteome</keyword>
<evidence type="ECO:0000256" key="6">
    <source>
        <dbReference type="RuleBase" id="RU000716"/>
    </source>
</evidence>
<dbReference type="RefSeq" id="WP_053184807.1">
    <property type="nucleotide sequence ID" value="NZ_LGIA01000171.1"/>
</dbReference>
<dbReference type="PROSITE" id="PS01063">
    <property type="entry name" value="SIGMA70_ECF"/>
    <property type="match status" value="1"/>
</dbReference>
<comment type="similarity">
    <text evidence="1 6">Belongs to the sigma-70 factor family. ECF subfamily.</text>
</comment>
<evidence type="ECO:0000256" key="1">
    <source>
        <dbReference type="ARBA" id="ARBA00010641"/>
    </source>
</evidence>
<organism evidence="9 10">
    <name type="scientific">Sunxiuqinia dokdonensis</name>
    <dbReference type="NCBI Taxonomy" id="1409788"/>
    <lineage>
        <taxon>Bacteria</taxon>
        <taxon>Pseudomonadati</taxon>
        <taxon>Bacteroidota</taxon>
        <taxon>Bacteroidia</taxon>
        <taxon>Marinilabiliales</taxon>
        <taxon>Prolixibacteraceae</taxon>
        <taxon>Sunxiuqinia</taxon>
    </lineage>
</organism>
<keyword evidence="5 6" id="KW-0804">Transcription</keyword>
<dbReference type="Pfam" id="PF04542">
    <property type="entry name" value="Sigma70_r2"/>
    <property type="match status" value="1"/>
</dbReference>
<dbReference type="STRING" id="1409788.NC99_30660"/>
<dbReference type="GO" id="GO:0003677">
    <property type="term" value="F:DNA binding"/>
    <property type="evidence" value="ECO:0007669"/>
    <property type="project" value="UniProtKB-KW"/>
</dbReference>
<dbReference type="Pfam" id="PF08281">
    <property type="entry name" value="Sigma70_r4_2"/>
    <property type="match status" value="1"/>
</dbReference>
<dbReference type="Gene3D" id="1.10.10.10">
    <property type="entry name" value="Winged helix-like DNA-binding domain superfamily/Winged helix DNA-binding domain"/>
    <property type="match status" value="1"/>
</dbReference>
<name>A0A0L8V6S5_9BACT</name>
<gene>
    <name evidence="9" type="ORF">NC99_30660</name>
</gene>
<dbReference type="InterPro" id="IPR039425">
    <property type="entry name" value="RNA_pol_sigma-70-like"/>
</dbReference>
<feature type="domain" description="RNA polymerase sigma factor 70 region 4 type 2" evidence="8">
    <location>
        <begin position="124"/>
        <end position="174"/>
    </location>
</feature>
<dbReference type="InterPro" id="IPR007627">
    <property type="entry name" value="RNA_pol_sigma70_r2"/>
</dbReference>
<dbReference type="SUPFAM" id="SSF88946">
    <property type="entry name" value="Sigma2 domain of RNA polymerase sigma factors"/>
    <property type="match status" value="1"/>
</dbReference>
<evidence type="ECO:0000256" key="3">
    <source>
        <dbReference type="ARBA" id="ARBA00023082"/>
    </source>
</evidence>
<reference evidence="10" key="1">
    <citation type="submission" date="2015-07" db="EMBL/GenBank/DDBJ databases">
        <title>Genome sequencing of Sunxiuqinia dokdonensis strain SK.</title>
        <authorList>
            <person name="Ahn S."/>
            <person name="Kim B.-C."/>
        </authorList>
    </citation>
    <scope>NUCLEOTIDE SEQUENCE [LARGE SCALE GENOMIC DNA]</scope>
    <source>
        <strain evidence="10">SK</strain>
    </source>
</reference>
<dbReference type="PANTHER" id="PTHR43133">
    <property type="entry name" value="RNA POLYMERASE ECF-TYPE SIGMA FACTO"/>
    <property type="match status" value="1"/>
</dbReference>
<dbReference type="NCBIfam" id="TIGR02985">
    <property type="entry name" value="Sig70_bacteroi1"/>
    <property type="match status" value="1"/>
</dbReference>
<protein>
    <recommendedName>
        <fullName evidence="6">RNA polymerase sigma factor</fullName>
    </recommendedName>
</protein>
<proteinExistence type="inferred from homology"/>
<dbReference type="AlphaFoldDB" id="A0A0L8V6S5"/>
<dbReference type="InterPro" id="IPR013325">
    <property type="entry name" value="RNA_pol_sigma_r2"/>
</dbReference>
<evidence type="ECO:0000313" key="10">
    <source>
        <dbReference type="Proteomes" id="UP000036958"/>
    </source>
</evidence>
<dbReference type="GO" id="GO:0006352">
    <property type="term" value="P:DNA-templated transcription initiation"/>
    <property type="evidence" value="ECO:0007669"/>
    <property type="project" value="InterPro"/>
</dbReference>
<evidence type="ECO:0000256" key="5">
    <source>
        <dbReference type="ARBA" id="ARBA00023163"/>
    </source>
</evidence>
<dbReference type="EMBL" id="LGIA01000171">
    <property type="protein sequence ID" value="KOH44073.1"/>
    <property type="molecule type" value="Genomic_DNA"/>
</dbReference>
<dbReference type="NCBIfam" id="TIGR02937">
    <property type="entry name" value="sigma70-ECF"/>
    <property type="match status" value="1"/>
</dbReference>
<evidence type="ECO:0000259" key="7">
    <source>
        <dbReference type="Pfam" id="PF04542"/>
    </source>
</evidence>
<feature type="domain" description="RNA polymerase sigma-70 region 2" evidence="7">
    <location>
        <begin position="27"/>
        <end position="93"/>
    </location>
</feature>
<keyword evidence="2 6" id="KW-0805">Transcription regulation</keyword>
<evidence type="ECO:0000259" key="8">
    <source>
        <dbReference type="Pfam" id="PF08281"/>
    </source>
</evidence>
<dbReference type="InterPro" id="IPR014327">
    <property type="entry name" value="RNA_pol_sigma70_bacteroid"/>
</dbReference>
<sequence>MNTNLSHTNQELVLKLKEGSSEAFQELYDRYGKRIHQFSIGYLKRTQEAEEIVQEVFLKIWNVREELTSDKSLDSYIFTIAKNAILNTIRKSKNEQLYLNYSKLHPGKNILLDEELDFNELERAYKQSIEQLSPKRKTIFLLSREKNLSNAEIAAQLGISVKTVENQMTSALAQIKKELLSAGFSGLVFFELFL</sequence>
<dbReference type="Proteomes" id="UP000036958">
    <property type="component" value="Unassembled WGS sequence"/>
</dbReference>
<accession>A0A0L8V6S5</accession>
<dbReference type="InterPro" id="IPR014284">
    <property type="entry name" value="RNA_pol_sigma-70_dom"/>
</dbReference>
<dbReference type="Gene3D" id="1.10.1740.10">
    <property type="match status" value="1"/>
</dbReference>
<evidence type="ECO:0000313" key="9">
    <source>
        <dbReference type="EMBL" id="KOH44073.1"/>
    </source>
</evidence>
<dbReference type="PANTHER" id="PTHR43133:SF46">
    <property type="entry name" value="RNA POLYMERASE SIGMA-70 FACTOR ECF SUBFAMILY"/>
    <property type="match status" value="1"/>
</dbReference>
<dbReference type="InterPro" id="IPR013324">
    <property type="entry name" value="RNA_pol_sigma_r3/r4-like"/>
</dbReference>
<evidence type="ECO:0000256" key="2">
    <source>
        <dbReference type="ARBA" id="ARBA00023015"/>
    </source>
</evidence>
<dbReference type="InterPro" id="IPR013249">
    <property type="entry name" value="RNA_pol_sigma70_r4_t2"/>
</dbReference>
<keyword evidence="3 6" id="KW-0731">Sigma factor</keyword>